<evidence type="ECO:0000313" key="2">
    <source>
        <dbReference type="Proteomes" id="UP000663840"/>
    </source>
</evidence>
<dbReference type="AlphaFoldDB" id="A0A8H2WJY7"/>
<dbReference type="EMBL" id="CAJMWR010000578">
    <property type="protein sequence ID" value="CAE6387947.1"/>
    <property type="molecule type" value="Genomic_DNA"/>
</dbReference>
<sequence>MPTVYGAVVSNDGSKFIAVFMVGKIQYTFTGTLKPQAAVAFTSAGASLTYANSDELSGVHSFSGTVGVDTLELNLDNKVKIEGKLDTPLQVAVVPNGAGTWATA</sequence>
<dbReference type="Proteomes" id="UP000663840">
    <property type="component" value="Unassembled WGS sequence"/>
</dbReference>
<protein>
    <submittedName>
        <fullName evidence="1">Uncharacterized protein</fullName>
    </submittedName>
</protein>
<proteinExistence type="predicted"/>
<gene>
    <name evidence="1" type="ORF">RDB_LOCUS28731</name>
</gene>
<reference evidence="1" key="1">
    <citation type="submission" date="2021-01" db="EMBL/GenBank/DDBJ databases">
        <authorList>
            <person name="Kaushik A."/>
        </authorList>
    </citation>
    <scope>NUCLEOTIDE SEQUENCE</scope>
    <source>
        <strain evidence="1">AG1-1A</strain>
    </source>
</reference>
<evidence type="ECO:0000313" key="1">
    <source>
        <dbReference type="EMBL" id="CAE6387947.1"/>
    </source>
</evidence>
<comment type="caution">
    <text evidence="1">The sequence shown here is derived from an EMBL/GenBank/DDBJ whole genome shotgun (WGS) entry which is preliminary data.</text>
</comment>
<organism evidence="1 2">
    <name type="scientific">Rhizoctonia solani</name>
    <dbReference type="NCBI Taxonomy" id="456999"/>
    <lineage>
        <taxon>Eukaryota</taxon>
        <taxon>Fungi</taxon>
        <taxon>Dikarya</taxon>
        <taxon>Basidiomycota</taxon>
        <taxon>Agaricomycotina</taxon>
        <taxon>Agaricomycetes</taxon>
        <taxon>Cantharellales</taxon>
        <taxon>Ceratobasidiaceae</taxon>
        <taxon>Rhizoctonia</taxon>
    </lineage>
</organism>
<name>A0A8H2WJY7_9AGAM</name>
<accession>A0A8H2WJY7</accession>